<dbReference type="PANTHER" id="PTHR33395:SF22">
    <property type="entry name" value="REVERSE TRANSCRIPTASE DOMAIN-CONTAINING PROTEIN"/>
    <property type="match status" value="1"/>
</dbReference>
<dbReference type="Proteomes" id="UP000233556">
    <property type="component" value="Unassembled WGS sequence"/>
</dbReference>
<dbReference type="OrthoDB" id="6152807at2759"/>
<proteinExistence type="predicted"/>
<dbReference type="SUPFAM" id="SSF56219">
    <property type="entry name" value="DNase I-like"/>
    <property type="match status" value="1"/>
</dbReference>
<dbReference type="PANTHER" id="PTHR33395">
    <property type="entry name" value="TRANSCRIPTASE, PUTATIVE-RELATED-RELATED"/>
    <property type="match status" value="1"/>
</dbReference>
<evidence type="ECO:0008006" key="3">
    <source>
        <dbReference type="Google" id="ProtNLM"/>
    </source>
</evidence>
<gene>
    <name evidence="1" type="ORF">llap_9772</name>
</gene>
<dbReference type="GO" id="GO:0031012">
    <property type="term" value="C:extracellular matrix"/>
    <property type="evidence" value="ECO:0007669"/>
    <property type="project" value="TreeGrafter"/>
</dbReference>
<accession>A0A2I0U1G7</accession>
<evidence type="ECO:0000313" key="1">
    <source>
        <dbReference type="EMBL" id="PKU39926.1"/>
    </source>
</evidence>
<reference evidence="2" key="2">
    <citation type="submission" date="2017-12" db="EMBL/GenBank/DDBJ databases">
        <title>Genome sequence of the Bar-tailed Godwit (Limosa lapponica baueri).</title>
        <authorList>
            <person name="Lima N.C.B."/>
            <person name="Parody-Merino A.M."/>
            <person name="Battley P.F."/>
            <person name="Fidler A.E."/>
            <person name="Prosdocimi F."/>
        </authorList>
    </citation>
    <scope>NUCLEOTIDE SEQUENCE [LARGE SCALE GENOMIC DNA]</scope>
</reference>
<evidence type="ECO:0000313" key="2">
    <source>
        <dbReference type="Proteomes" id="UP000233556"/>
    </source>
</evidence>
<dbReference type="Gene3D" id="3.60.10.10">
    <property type="entry name" value="Endonuclease/exonuclease/phosphatase"/>
    <property type="match status" value="1"/>
</dbReference>
<dbReference type="EMBL" id="KZ506381">
    <property type="protein sequence ID" value="PKU39926.1"/>
    <property type="molecule type" value="Genomic_DNA"/>
</dbReference>
<protein>
    <recommendedName>
        <fullName evidence="3">Rna-directed dna polymerase from mobile element jockey-like</fullName>
    </recommendedName>
</protein>
<organism evidence="1 2">
    <name type="scientific">Limosa lapponica baueri</name>
    <dbReference type="NCBI Taxonomy" id="1758121"/>
    <lineage>
        <taxon>Eukaryota</taxon>
        <taxon>Metazoa</taxon>
        <taxon>Chordata</taxon>
        <taxon>Craniata</taxon>
        <taxon>Vertebrata</taxon>
        <taxon>Euteleostomi</taxon>
        <taxon>Archelosauria</taxon>
        <taxon>Archosauria</taxon>
        <taxon>Dinosauria</taxon>
        <taxon>Saurischia</taxon>
        <taxon>Theropoda</taxon>
        <taxon>Coelurosauria</taxon>
        <taxon>Aves</taxon>
        <taxon>Neognathae</taxon>
        <taxon>Neoaves</taxon>
        <taxon>Charadriiformes</taxon>
        <taxon>Scolopacidae</taxon>
        <taxon>Limosa</taxon>
    </lineage>
</organism>
<keyword evidence="2" id="KW-1185">Reference proteome</keyword>
<dbReference type="AlphaFoldDB" id="A0A2I0U1G7"/>
<dbReference type="GO" id="GO:0061343">
    <property type="term" value="P:cell adhesion involved in heart morphogenesis"/>
    <property type="evidence" value="ECO:0007669"/>
    <property type="project" value="TreeGrafter"/>
</dbReference>
<dbReference type="GO" id="GO:0007508">
    <property type="term" value="P:larval heart development"/>
    <property type="evidence" value="ECO:0007669"/>
    <property type="project" value="TreeGrafter"/>
</dbReference>
<sequence length="310" mass="34713">MPQDNKLDQEPWIQDWITPQFFCVASDNAADRNCLEIWLLATAFVEADRWAEYRAFVDEYGQLEKDGIHLSRRGGGVQDGKAHAITSNWGISQANQSSNKCSLADFQDEIQKANHLKGVYGCGKSSCTPPGKPSCSLTSLKCLYTNTRSIGNKQEELEICVRSQGHDLIAITETWWDSLHDWNAVMDGYILFRNDSPMGQGGGVALYVKEQQECVDLCLGVNEERVESLWVVEDPMRRGVLLDLGLTNKEGLIGDVKVGGSLGCSDHEVVEFRILHRRSRAKVELKPWTSGEMTLASSKTYLEESHELRL</sequence>
<name>A0A2I0U1G7_LIMLA</name>
<dbReference type="InterPro" id="IPR036691">
    <property type="entry name" value="Endo/exonu/phosph_ase_sf"/>
</dbReference>
<reference evidence="2" key="1">
    <citation type="submission" date="2017-11" db="EMBL/GenBank/DDBJ databases">
        <authorList>
            <person name="Lima N.C."/>
            <person name="Parody-Merino A.M."/>
            <person name="Battley P.F."/>
            <person name="Fidler A.E."/>
            <person name="Prosdocimi F."/>
        </authorList>
    </citation>
    <scope>NUCLEOTIDE SEQUENCE [LARGE SCALE GENOMIC DNA]</scope>
</reference>